<dbReference type="GeneID" id="31011086"/>
<dbReference type="RefSeq" id="XP_020132445.1">
    <property type="nucleotide sequence ID" value="XM_020270827.1"/>
</dbReference>
<evidence type="ECO:0000256" key="1">
    <source>
        <dbReference type="SAM" id="MobiDB-lite"/>
    </source>
</evidence>
<feature type="region of interest" description="Disordered" evidence="1">
    <location>
        <begin position="80"/>
        <end position="144"/>
    </location>
</feature>
<dbReference type="Proteomes" id="UP000183809">
    <property type="component" value="Unassembled WGS sequence"/>
</dbReference>
<sequence length="144" mass="14986">MTTTARLRWCARTQVHQPTRAQSSGLMVALAAPVWRTFAGTQEESSAKKLQGAVLLHTPSTQAPGSLADSSSADVIMPVAQGSTGPQAAMDDGRQPSTVSRQPSAISHQPSAINQQPKASRAGPMGTGTLVSPPEVPRQLHDPG</sequence>
<dbReference type="EMBL" id="MNUE01000013">
    <property type="protein sequence ID" value="OJD36185.1"/>
    <property type="molecule type" value="Genomic_DNA"/>
</dbReference>
<gene>
    <name evidence="2" type="ORF">BKCO1_13000108</name>
</gene>
<evidence type="ECO:0000313" key="2">
    <source>
        <dbReference type="EMBL" id="OJD36185.1"/>
    </source>
</evidence>
<reference evidence="2 3" key="1">
    <citation type="submission" date="2016-10" db="EMBL/GenBank/DDBJ databases">
        <title>Proteomics and genomics reveal pathogen-plant mechanisms compatible with a hemibiotrophic lifestyle of Diplodia corticola.</title>
        <authorList>
            <person name="Fernandes I."/>
            <person name="De Jonge R."/>
            <person name="Van De Peer Y."/>
            <person name="Devreese B."/>
            <person name="Alves A."/>
            <person name="Esteves A.C."/>
        </authorList>
    </citation>
    <scope>NUCLEOTIDE SEQUENCE [LARGE SCALE GENOMIC DNA]</scope>
    <source>
        <strain evidence="2 3">CBS 112549</strain>
    </source>
</reference>
<accession>A0A1J9R6M6</accession>
<proteinExistence type="predicted"/>
<feature type="compositionally biased region" description="Polar residues" evidence="1">
    <location>
        <begin position="95"/>
        <end position="118"/>
    </location>
</feature>
<dbReference type="AlphaFoldDB" id="A0A1J9R6M6"/>
<keyword evidence="3" id="KW-1185">Reference proteome</keyword>
<protein>
    <submittedName>
        <fullName evidence="2">Uncharacterized protein</fullName>
    </submittedName>
</protein>
<organism evidence="2 3">
    <name type="scientific">Diplodia corticola</name>
    <dbReference type="NCBI Taxonomy" id="236234"/>
    <lineage>
        <taxon>Eukaryota</taxon>
        <taxon>Fungi</taxon>
        <taxon>Dikarya</taxon>
        <taxon>Ascomycota</taxon>
        <taxon>Pezizomycotina</taxon>
        <taxon>Dothideomycetes</taxon>
        <taxon>Dothideomycetes incertae sedis</taxon>
        <taxon>Botryosphaeriales</taxon>
        <taxon>Botryosphaeriaceae</taxon>
        <taxon>Diplodia</taxon>
    </lineage>
</organism>
<comment type="caution">
    <text evidence="2">The sequence shown here is derived from an EMBL/GenBank/DDBJ whole genome shotgun (WGS) entry which is preliminary data.</text>
</comment>
<evidence type="ECO:0000313" key="3">
    <source>
        <dbReference type="Proteomes" id="UP000183809"/>
    </source>
</evidence>
<name>A0A1J9R6M6_9PEZI</name>